<feature type="transmembrane region" description="Helical" evidence="6">
    <location>
        <begin position="770"/>
        <end position="790"/>
    </location>
</feature>
<dbReference type="InterPro" id="IPR036412">
    <property type="entry name" value="HAD-like_sf"/>
</dbReference>
<dbReference type="InterPro" id="IPR001757">
    <property type="entry name" value="P_typ_ATPase"/>
</dbReference>
<evidence type="ECO:0000256" key="3">
    <source>
        <dbReference type="ARBA" id="ARBA00022967"/>
    </source>
</evidence>
<dbReference type="InterPro" id="IPR018303">
    <property type="entry name" value="ATPase_P-typ_P_site"/>
</dbReference>
<evidence type="ECO:0000313" key="8">
    <source>
        <dbReference type="EMBL" id="MBO2990693.1"/>
    </source>
</evidence>
<dbReference type="PRINTS" id="PR00120">
    <property type="entry name" value="HATPASE"/>
</dbReference>
<accession>A0A939QGA7</accession>
<dbReference type="AlphaFoldDB" id="A0A939QGA7"/>
<feature type="transmembrane region" description="Helical" evidence="6">
    <location>
        <begin position="621"/>
        <end position="640"/>
    </location>
</feature>
<organism evidence="8 9">
    <name type="scientific">Leucobacter tardus</name>
    <dbReference type="NCBI Taxonomy" id="501483"/>
    <lineage>
        <taxon>Bacteria</taxon>
        <taxon>Bacillati</taxon>
        <taxon>Actinomycetota</taxon>
        <taxon>Actinomycetes</taxon>
        <taxon>Micrococcales</taxon>
        <taxon>Microbacteriaceae</taxon>
        <taxon>Leucobacter</taxon>
    </lineage>
</organism>
<keyword evidence="5 6" id="KW-0472">Membrane</keyword>
<dbReference type="SFLD" id="SFLDF00027">
    <property type="entry name" value="p-type_atpase"/>
    <property type="match status" value="1"/>
</dbReference>
<dbReference type="InterPro" id="IPR008250">
    <property type="entry name" value="ATPase_P-typ_transduc_dom_A_sf"/>
</dbReference>
<dbReference type="GO" id="GO:0016887">
    <property type="term" value="F:ATP hydrolysis activity"/>
    <property type="evidence" value="ECO:0007669"/>
    <property type="project" value="InterPro"/>
</dbReference>
<dbReference type="SFLD" id="SFLDG00002">
    <property type="entry name" value="C1.7:_P-type_atpase_like"/>
    <property type="match status" value="1"/>
</dbReference>
<dbReference type="PROSITE" id="PS00154">
    <property type="entry name" value="ATPASE_E1_E2"/>
    <property type="match status" value="1"/>
</dbReference>
<dbReference type="InterPro" id="IPR023214">
    <property type="entry name" value="HAD_sf"/>
</dbReference>
<feature type="transmembrane region" description="Helical" evidence="6">
    <location>
        <begin position="75"/>
        <end position="93"/>
    </location>
</feature>
<comment type="caution">
    <text evidence="8">The sequence shown here is derived from an EMBL/GenBank/DDBJ whole genome shotgun (WGS) entry which is preliminary data.</text>
</comment>
<reference evidence="8" key="1">
    <citation type="submission" date="2021-03" db="EMBL/GenBank/DDBJ databases">
        <title>Leucobacter chromiisoli sp. nov., isolated from chromium-containing soil of chemical plant.</title>
        <authorList>
            <person name="Xu Z."/>
        </authorList>
    </citation>
    <scope>NUCLEOTIDE SEQUENCE</scope>
    <source>
        <strain evidence="8">K 70/01</strain>
    </source>
</reference>
<dbReference type="SUPFAM" id="SSF81653">
    <property type="entry name" value="Calcium ATPase, transduction domain A"/>
    <property type="match status" value="1"/>
</dbReference>
<feature type="transmembrane region" description="Helical" evidence="6">
    <location>
        <begin position="646"/>
        <end position="664"/>
    </location>
</feature>
<keyword evidence="3" id="KW-1278">Translocase</keyword>
<dbReference type="Pfam" id="PF00702">
    <property type="entry name" value="Hydrolase"/>
    <property type="match status" value="1"/>
</dbReference>
<dbReference type="Gene3D" id="1.20.1110.10">
    <property type="entry name" value="Calcium-transporting ATPase, transmembrane domain"/>
    <property type="match status" value="1"/>
</dbReference>
<feature type="transmembrane region" description="Helical" evidence="6">
    <location>
        <begin position="710"/>
        <end position="729"/>
    </location>
</feature>
<dbReference type="RefSeq" id="WP_208239886.1">
    <property type="nucleotide sequence ID" value="NZ_BAAAQU010000002.1"/>
</dbReference>
<dbReference type="SUPFAM" id="SSF56784">
    <property type="entry name" value="HAD-like"/>
    <property type="match status" value="1"/>
</dbReference>
<evidence type="ECO:0000259" key="7">
    <source>
        <dbReference type="Pfam" id="PF00122"/>
    </source>
</evidence>
<dbReference type="Gene3D" id="2.70.150.10">
    <property type="entry name" value="Calcium-transporting ATPase, cytoplasmic transduction domain A"/>
    <property type="match status" value="1"/>
</dbReference>
<evidence type="ECO:0000256" key="6">
    <source>
        <dbReference type="SAM" id="Phobius"/>
    </source>
</evidence>
<dbReference type="PRINTS" id="PR00119">
    <property type="entry name" value="CATATPASE"/>
</dbReference>
<dbReference type="PANTHER" id="PTHR42861">
    <property type="entry name" value="CALCIUM-TRANSPORTING ATPASE"/>
    <property type="match status" value="1"/>
</dbReference>
<evidence type="ECO:0000256" key="2">
    <source>
        <dbReference type="ARBA" id="ARBA00022692"/>
    </source>
</evidence>
<feature type="domain" description="P-type ATPase A" evidence="7">
    <location>
        <begin position="115"/>
        <end position="207"/>
    </location>
</feature>
<dbReference type="InterPro" id="IPR059000">
    <property type="entry name" value="ATPase_P-type_domA"/>
</dbReference>
<dbReference type="EMBL" id="JAGFBF010000005">
    <property type="protein sequence ID" value="MBO2990693.1"/>
    <property type="molecule type" value="Genomic_DNA"/>
</dbReference>
<dbReference type="Gene3D" id="3.40.50.1000">
    <property type="entry name" value="HAD superfamily/HAD-like"/>
    <property type="match status" value="1"/>
</dbReference>
<protein>
    <submittedName>
        <fullName evidence="8">HAD-IC family P-type ATPase</fullName>
    </submittedName>
</protein>
<name>A0A939QGA7_9MICO</name>
<dbReference type="GO" id="GO:0005886">
    <property type="term" value="C:plasma membrane"/>
    <property type="evidence" value="ECO:0007669"/>
    <property type="project" value="UniProtKB-SubCell"/>
</dbReference>
<evidence type="ECO:0000256" key="1">
    <source>
        <dbReference type="ARBA" id="ARBA00004651"/>
    </source>
</evidence>
<evidence type="ECO:0000313" key="9">
    <source>
        <dbReference type="Proteomes" id="UP000668403"/>
    </source>
</evidence>
<keyword evidence="4 6" id="KW-1133">Transmembrane helix</keyword>
<dbReference type="NCBIfam" id="TIGR01494">
    <property type="entry name" value="ATPase_P-type"/>
    <property type="match status" value="2"/>
</dbReference>
<gene>
    <name evidence="8" type="ORF">J4H85_11875</name>
</gene>
<dbReference type="InterPro" id="IPR044492">
    <property type="entry name" value="P_typ_ATPase_HD_dom"/>
</dbReference>
<evidence type="ECO:0000256" key="5">
    <source>
        <dbReference type="ARBA" id="ARBA00023136"/>
    </source>
</evidence>
<evidence type="ECO:0000256" key="4">
    <source>
        <dbReference type="ARBA" id="ARBA00022989"/>
    </source>
</evidence>
<feature type="transmembrane region" description="Helical" evidence="6">
    <location>
        <begin position="225"/>
        <end position="245"/>
    </location>
</feature>
<proteinExistence type="predicted"/>
<keyword evidence="9" id="KW-1185">Reference proteome</keyword>
<dbReference type="InterPro" id="IPR023298">
    <property type="entry name" value="ATPase_P-typ_TM_dom_sf"/>
</dbReference>
<dbReference type="SUPFAM" id="SSF81665">
    <property type="entry name" value="Calcium ATPase, transmembrane domain M"/>
    <property type="match status" value="1"/>
</dbReference>
<dbReference type="SFLD" id="SFLDS00003">
    <property type="entry name" value="Haloacid_Dehalogenase"/>
    <property type="match status" value="1"/>
</dbReference>
<dbReference type="Proteomes" id="UP000668403">
    <property type="component" value="Unassembled WGS sequence"/>
</dbReference>
<keyword evidence="2 6" id="KW-0812">Transmembrane</keyword>
<dbReference type="GO" id="GO:0005524">
    <property type="term" value="F:ATP binding"/>
    <property type="evidence" value="ECO:0007669"/>
    <property type="project" value="InterPro"/>
</dbReference>
<feature type="transmembrane region" description="Helical" evidence="6">
    <location>
        <begin position="257"/>
        <end position="283"/>
    </location>
</feature>
<feature type="transmembrane region" description="Helical" evidence="6">
    <location>
        <begin position="741"/>
        <end position="758"/>
    </location>
</feature>
<feature type="transmembrane region" description="Helical" evidence="6">
    <location>
        <begin position="676"/>
        <end position="698"/>
    </location>
</feature>
<comment type="subcellular location">
    <subcellularLocation>
        <location evidence="1">Cell membrane</location>
        <topology evidence="1">Multi-pass membrane protein</topology>
    </subcellularLocation>
</comment>
<dbReference type="InterPro" id="IPR023299">
    <property type="entry name" value="ATPase_P-typ_cyto_dom_N"/>
</dbReference>
<feature type="transmembrane region" description="Helical" evidence="6">
    <location>
        <begin position="49"/>
        <end position="69"/>
    </location>
</feature>
<dbReference type="Pfam" id="PF00122">
    <property type="entry name" value="E1-E2_ATPase"/>
    <property type="match status" value="1"/>
</dbReference>
<sequence length="802" mass="85213">MHDPASQHASHGTPLSSVMPLTAAEVAERVERGEHNGIESKTSRTFADIFVANVFTRVNLIYAVLFVLVMSTGHYLDGLFGLLIIANSGIGMVQEIRAKRTLDRLALLGRILITVDREEGRQQVEPEDVVLDDLVCIAAGDQIPVDGEVIDQIGLEIDESLLTGESDPVLAQRGSLVMSGSIVTAGSGRFRATAVGANAYAQRIAQEASAFRKPASQLRAGIDKILKYVTWVLIPVGALTIWNQFAGGEEWRDAVRGLVAALVPLVPEGLVLMTSIAMAVGVVRLGRHHCLVQDLPAIEQLARVDTVCTDKTGTLTEDGMRVSRIEAVDGADLSEAHAAEIAEVLATIGRVEGKPNSSMRAILEHVADAQTLTTADQIAFSSARKWAAVTREGAPEGRGTWVLGAPDVVFADAPNARIPVDALSETGLRVLAVASTDAPLSGAVLPESLVPEAIVVLDQRLRPEAPGTLEYFAQQQVSVKVISGDNAAAVGAIAEQAGVPEGRTAVDARTLQEDTPEFAAAVTDHTAFGRVSPTQKRAMVHALQGDGRVVAMTGDGVNDVLALKDADVGVAMGSGSPAARAVSRIVLLDNSFATLPHIVAEGRRVIGNIERVATLFLTKTLYSALLALFAVIVAVPYPFLPRHITLIAWFTIGIPAFFLALAPNTARAQDGFVRRVLSEAIPGGIGAAFASFGAYLTARAVFGVEEATRVMNSSTAFLALITVAFFVLVMVARPFRWWKSLLVACMIGGMLVVILTPLGSSLFDVDLRDWRAVTIALGFGLGGIGVRVIARRITRRFMLKRG</sequence>
<dbReference type="Gene3D" id="3.40.1110.10">
    <property type="entry name" value="Calcium-transporting ATPase, cytoplasmic domain N"/>
    <property type="match status" value="1"/>
</dbReference>